<proteinExistence type="predicted"/>
<dbReference type="RefSeq" id="WP_043846349.1">
    <property type="nucleotide sequence ID" value="NZ_AQQW01000012.1"/>
</dbReference>
<dbReference type="SUPFAM" id="SSF158791">
    <property type="entry name" value="MgtE N-terminal domain-like"/>
    <property type="match status" value="1"/>
</dbReference>
<evidence type="ECO:0000313" key="3">
    <source>
        <dbReference type="Proteomes" id="UP000019063"/>
    </source>
</evidence>
<accession>W4HH39</accession>
<dbReference type="STRING" id="1379903.ATO8_17310"/>
<feature type="coiled-coil region" evidence="1">
    <location>
        <begin position="64"/>
        <end position="122"/>
    </location>
</feature>
<comment type="caution">
    <text evidence="2">The sequence shown here is derived from an EMBL/GenBank/DDBJ whole genome shotgun (WGS) entry which is preliminary data.</text>
</comment>
<protein>
    <recommendedName>
        <fullName evidence="4">Magnesium transporter MgtE intracellular domain-containing protein</fullName>
    </recommendedName>
</protein>
<keyword evidence="3" id="KW-1185">Reference proteome</keyword>
<dbReference type="AlphaFoldDB" id="W4HH39"/>
<dbReference type="Proteomes" id="UP000019063">
    <property type="component" value="Unassembled WGS sequence"/>
</dbReference>
<name>W4HH39_9RHOB</name>
<evidence type="ECO:0000313" key="2">
    <source>
        <dbReference type="EMBL" id="ETW11451.1"/>
    </source>
</evidence>
<sequence>MSGFPVIKIGVGALLVAAVARAALPLHEGGELSFFVGPAQAADTPEDAVAAETGTECETPEILLQAIRDERALLEGQKQGLADRTAELQLLEERLKTESDRLDGLRGSLADLLERAEAAQTADVDRLVALYRNMKPAAAALIMDDLDLETSILVIGTMPERDAAPILARLSPIRARAISKIILERSQLPGDQDLGNIRID</sequence>
<organism evidence="2 3">
    <name type="scientific">Roseivivax marinus</name>
    <dbReference type="NCBI Taxonomy" id="1379903"/>
    <lineage>
        <taxon>Bacteria</taxon>
        <taxon>Pseudomonadati</taxon>
        <taxon>Pseudomonadota</taxon>
        <taxon>Alphaproteobacteria</taxon>
        <taxon>Rhodobacterales</taxon>
        <taxon>Roseobacteraceae</taxon>
        <taxon>Roseivivax</taxon>
    </lineage>
</organism>
<keyword evidence="1" id="KW-0175">Coiled coil</keyword>
<dbReference type="eggNOG" id="COG3334">
    <property type="taxonomic scope" value="Bacteria"/>
</dbReference>
<gene>
    <name evidence="2" type="ORF">ATO8_17310</name>
</gene>
<dbReference type="EMBL" id="AQQW01000012">
    <property type="protein sequence ID" value="ETW11451.1"/>
    <property type="molecule type" value="Genomic_DNA"/>
</dbReference>
<reference evidence="2 3" key="1">
    <citation type="journal article" date="2014" name="Antonie Van Leeuwenhoek">
        <title>Roseivivax atlanticus sp. nov., isolated from surface seawater of the Atlantic Ocean.</title>
        <authorList>
            <person name="Li G."/>
            <person name="Lai Q."/>
            <person name="Liu X."/>
            <person name="Sun F."/>
            <person name="Shao Z."/>
        </authorList>
    </citation>
    <scope>NUCLEOTIDE SEQUENCE [LARGE SCALE GENOMIC DNA]</scope>
    <source>
        <strain evidence="2 3">22II-s10s</strain>
    </source>
</reference>
<evidence type="ECO:0000256" key="1">
    <source>
        <dbReference type="SAM" id="Coils"/>
    </source>
</evidence>
<evidence type="ECO:0008006" key="4">
    <source>
        <dbReference type="Google" id="ProtNLM"/>
    </source>
</evidence>